<dbReference type="PANTHER" id="PTHR10625:SF10">
    <property type="entry name" value="HISTONE DEACETYLASE HDAC1"/>
    <property type="match status" value="1"/>
</dbReference>
<name>A0A381P319_9ZZZZ</name>
<dbReference type="GO" id="GO:0040029">
    <property type="term" value="P:epigenetic regulation of gene expression"/>
    <property type="evidence" value="ECO:0007669"/>
    <property type="project" value="TreeGrafter"/>
</dbReference>
<proteinExistence type="predicted"/>
<dbReference type="Gene3D" id="3.40.800.20">
    <property type="entry name" value="Histone deacetylase domain"/>
    <property type="match status" value="1"/>
</dbReference>
<reference evidence="2" key="1">
    <citation type="submission" date="2018-05" db="EMBL/GenBank/DDBJ databases">
        <authorList>
            <person name="Lanie J.A."/>
            <person name="Ng W.-L."/>
            <person name="Kazmierczak K.M."/>
            <person name="Andrzejewski T.M."/>
            <person name="Davidsen T.M."/>
            <person name="Wayne K.J."/>
            <person name="Tettelin H."/>
            <person name="Glass J.I."/>
            <person name="Rusch D."/>
            <person name="Podicherti R."/>
            <person name="Tsui H.-C.T."/>
            <person name="Winkler M.E."/>
        </authorList>
    </citation>
    <scope>NUCLEOTIDE SEQUENCE</scope>
</reference>
<dbReference type="PANTHER" id="PTHR10625">
    <property type="entry name" value="HISTONE DEACETYLASE HDAC1-RELATED"/>
    <property type="match status" value="1"/>
</dbReference>
<dbReference type="Pfam" id="PF00850">
    <property type="entry name" value="Hist_deacetyl"/>
    <property type="match status" value="1"/>
</dbReference>
<evidence type="ECO:0000259" key="1">
    <source>
        <dbReference type="Pfam" id="PF00850"/>
    </source>
</evidence>
<protein>
    <recommendedName>
        <fullName evidence="1">Histone deacetylase domain-containing protein</fullName>
    </recommendedName>
</protein>
<dbReference type="InterPro" id="IPR037138">
    <property type="entry name" value="His_deacetylse_dom_sf"/>
</dbReference>
<dbReference type="InterPro" id="IPR000286">
    <property type="entry name" value="HDACs"/>
</dbReference>
<sequence>MNIYSNYYQFKHIASSDLEIPKRLSSIIKFLRKNYKNFTEIQEYKDVNYFLRFLHENDRKQINNLLYTLANSEYDHCRKCYWYLGELPPKKDNKYKNAKTFDITYKQKNNKIVCEMCEESMTDINLRCSFHKDNTDTSYNWNTHLVLQNMICTIYTSLVENIKDNQLVNDFMLLTRPPGHHSSTDTITGFCYMNWVYLMSQFLINTLNYKVCIIDLDLHHGNGTEIMVKDKENLLFLDLHYFARDFYPGTGNEKKFVADNVINVNMRKNSKDKDYLKTVQSKFETIGDFNPDVFIISMGCDIIINDPFDIMKCSTSLYKQVFDLLKKTFNKKIILALEGGYEADNVHNTVKSFL</sequence>
<gene>
    <name evidence="2" type="ORF">METZ01_LOCUS14155</name>
</gene>
<accession>A0A381P319</accession>
<feature type="domain" description="Histone deacetylase" evidence="1">
    <location>
        <begin position="120"/>
        <end position="353"/>
    </location>
</feature>
<dbReference type="GO" id="GO:0004407">
    <property type="term" value="F:histone deacetylase activity"/>
    <property type="evidence" value="ECO:0007669"/>
    <property type="project" value="TreeGrafter"/>
</dbReference>
<dbReference type="InterPro" id="IPR023696">
    <property type="entry name" value="Ureohydrolase_dom_sf"/>
</dbReference>
<dbReference type="SUPFAM" id="SSF52768">
    <property type="entry name" value="Arginase/deacetylase"/>
    <property type="match status" value="1"/>
</dbReference>
<dbReference type="EMBL" id="UINC01000794">
    <property type="protein sequence ID" value="SUZ61301.1"/>
    <property type="molecule type" value="Genomic_DNA"/>
</dbReference>
<dbReference type="AlphaFoldDB" id="A0A381P319"/>
<organism evidence="2">
    <name type="scientific">marine metagenome</name>
    <dbReference type="NCBI Taxonomy" id="408172"/>
    <lineage>
        <taxon>unclassified sequences</taxon>
        <taxon>metagenomes</taxon>
        <taxon>ecological metagenomes</taxon>
    </lineage>
</organism>
<evidence type="ECO:0000313" key="2">
    <source>
        <dbReference type="EMBL" id="SUZ61301.1"/>
    </source>
</evidence>
<dbReference type="PRINTS" id="PR01270">
    <property type="entry name" value="HDASUPER"/>
</dbReference>
<dbReference type="InterPro" id="IPR023801">
    <property type="entry name" value="His_deacetylse_dom"/>
</dbReference>